<organism evidence="5 6">
    <name type="scientific">Gottschalkia purinilytica</name>
    <name type="common">Clostridium purinilyticum</name>
    <dbReference type="NCBI Taxonomy" id="1503"/>
    <lineage>
        <taxon>Bacteria</taxon>
        <taxon>Bacillati</taxon>
        <taxon>Bacillota</taxon>
        <taxon>Tissierellia</taxon>
        <taxon>Tissierellales</taxon>
        <taxon>Gottschalkiaceae</taxon>
        <taxon>Gottschalkia</taxon>
    </lineage>
</organism>
<dbReference type="REBASE" id="129454">
    <property type="entry name" value="S.Gpu1384ORF1100P"/>
</dbReference>
<feature type="domain" description="Type I restriction modification DNA specificity" evidence="4">
    <location>
        <begin position="176"/>
        <end position="359"/>
    </location>
</feature>
<dbReference type="PANTHER" id="PTHR30408:SF12">
    <property type="entry name" value="TYPE I RESTRICTION ENZYME MJAVIII SPECIFICITY SUBUNIT"/>
    <property type="match status" value="1"/>
</dbReference>
<dbReference type="GO" id="GO:0009307">
    <property type="term" value="P:DNA restriction-modification system"/>
    <property type="evidence" value="ECO:0007669"/>
    <property type="project" value="UniProtKB-KW"/>
</dbReference>
<feature type="domain" description="Type I restriction modification DNA specificity" evidence="4">
    <location>
        <begin position="4"/>
        <end position="155"/>
    </location>
</feature>
<dbReference type="Proteomes" id="UP000037267">
    <property type="component" value="Unassembled WGS sequence"/>
</dbReference>
<dbReference type="RefSeq" id="WP_050353681.1">
    <property type="nucleotide sequence ID" value="NZ_LGSS01000001.1"/>
</dbReference>
<proteinExistence type="inferred from homology"/>
<keyword evidence="5" id="KW-0540">Nuclease</keyword>
<dbReference type="STRING" id="1503.CLPU_1c01090"/>
<dbReference type="AlphaFoldDB" id="A0A0L0WEQ1"/>
<keyword evidence="6" id="KW-1185">Reference proteome</keyword>
<dbReference type="GO" id="GO:0004519">
    <property type="term" value="F:endonuclease activity"/>
    <property type="evidence" value="ECO:0007669"/>
    <property type="project" value="UniProtKB-KW"/>
</dbReference>
<dbReference type="Pfam" id="PF01420">
    <property type="entry name" value="Methylase_S"/>
    <property type="match status" value="2"/>
</dbReference>
<comment type="similarity">
    <text evidence="1">Belongs to the type-I restriction system S methylase family.</text>
</comment>
<gene>
    <name evidence="5" type="ORF">CLPU_1c01090</name>
</gene>
<evidence type="ECO:0000259" key="4">
    <source>
        <dbReference type="Pfam" id="PF01420"/>
    </source>
</evidence>
<dbReference type="OrthoDB" id="9795776at2"/>
<dbReference type="InterPro" id="IPR000055">
    <property type="entry name" value="Restrct_endonuc_typeI_TRD"/>
</dbReference>
<keyword evidence="2" id="KW-0680">Restriction system</keyword>
<dbReference type="InterPro" id="IPR044946">
    <property type="entry name" value="Restrct_endonuc_typeI_TRD_sf"/>
</dbReference>
<evidence type="ECO:0000256" key="2">
    <source>
        <dbReference type="ARBA" id="ARBA00022747"/>
    </source>
</evidence>
<dbReference type="PANTHER" id="PTHR30408">
    <property type="entry name" value="TYPE-1 RESTRICTION ENZYME ECOKI SPECIFICITY PROTEIN"/>
    <property type="match status" value="1"/>
</dbReference>
<accession>A0A0L0WEQ1</accession>
<dbReference type="InterPro" id="IPR052021">
    <property type="entry name" value="Type-I_RS_S_subunit"/>
</dbReference>
<name>A0A0L0WEQ1_GOTPU</name>
<evidence type="ECO:0000313" key="6">
    <source>
        <dbReference type="Proteomes" id="UP000037267"/>
    </source>
</evidence>
<evidence type="ECO:0000256" key="1">
    <source>
        <dbReference type="ARBA" id="ARBA00010923"/>
    </source>
</evidence>
<comment type="caution">
    <text evidence="5">The sequence shown here is derived from an EMBL/GenBank/DDBJ whole genome shotgun (WGS) entry which is preliminary data.</text>
</comment>
<dbReference type="Gene3D" id="3.90.220.20">
    <property type="entry name" value="DNA methylase specificity domains"/>
    <property type="match status" value="2"/>
</dbReference>
<sequence length="382" mass="43773">MDYITIKDGFSFLKKSKIKASEGKTSGLYPFYTSSNILSKYLDEYEIENEALIFGTGGNASIHYSKGLFSTSTDCFVIQSNNKYEIVLKYVYYFLSGNIYILENGFKGAGLKHISKKYLENIKIPLPPLQTQEKIVKVLDKAQELIDLRKKQIELLDELMISLLINDVGPKAEKYDEWEKVQIKDLALKKKSSIRTGPFGSDLLHSEFVSEGIYVLGIDNVVTNRFKWGKERYITEEKFEKLKRYRVYPDDVLISIMGTTGRSAVVPQNIPLAINSKHLACITPNKDLVNPYFLSLSIHSNPMILMQIELRNKGAIMNGLNLTIIKELNIKLPPIKLQNEFAYKIQKIEEQKELIQKSLFEMENNFNSLMQKAFKGDLFRGD</sequence>
<keyword evidence="3" id="KW-0238">DNA-binding</keyword>
<dbReference type="SUPFAM" id="SSF116734">
    <property type="entry name" value="DNA methylase specificity domain"/>
    <property type="match status" value="2"/>
</dbReference>
<protein>
    <submittedName>
        <fullName evidence="5">Restriction endonuclease S subunit</fullName>
    </submittedName>
</protein>
<evidence type="ECO:0000256" key="3">
    <source>
        <dbReference type="ARBA" id="ARBA00023125"/>
    </source>
</evidence>
<keyword evidence="5" id="KW-0378">Hydrolase</keyword>
<reference evidence="6" key="1">
    <citation type="submission" date="2015-07" db="EMBL/GenBank/DDBJ databases">
        <title>Draft genome sequence of the purine-degrading Gottschalkia purinilyticum DSM 1384 (formerly Clostridium purinilyticum).</title>
        <authorList>
            <person name="Poehlein A."/>
            <person name="Schiel-Bengelsdorf B."/>
            <person name="Bengelsdorf F.R."/>
            <person name="Daniel R."/>
            <person name="Duerre P."/>
        </authorList>
    </citation>
    <scope>NUCLEOTIDE SEQUENCE [LARGE SCALE GENOMIC DNA]</scope>
    <source>
        <strain evidence="6">DSM 1384</strain>
    </source>
</reference>
<dbReference type="EMBL" id="LGSS01000001">
    <property type="protein sequence ID" value="KNF09944.1"/>
    <property type="molecule type" value="Genomic_DNA"/>
</dbReference>
<dbReference type="PATRIC" id="fig|1503.3.peg.977"/>
<keyword evidence="5" id="KW-0255">Endonuclease</keyword>
<dbReference type="GO" id="GO:0003677">
    <property type="term" value="F:DNA binding"/>
    <property type="evidence" value="ECO:0007669"/>
    <property type="project" value="UniProtKB-KW"/>
</dbReference>
<evidence type="ECO:0000313" key="5">
    <source>
        <dbReference type="EMBL" id="KNF09944.1"/>
    </source>
</evidence>